<feature type="compositionally biased region" description="Basic and acidic residues" evidence="8">
    <location>
        <begin position="164"/>
        <end position="176"/>
    </location>
</feature>
<dbReference type="EMBL" id="JAGRRH010000015">
    <property type="protein sequence ID" value="KAG7357398.1"/>
    <property type="molecule type" value="Genomic_DNA"/>
</dbReference>
<dbReference type="InterPro" id="IPR051847">
    <property type="entry name" value="RNA_proc/Spliceosome_comp"/>
</dbReference>
<comment type="similarity">
    <text evidence="2">Belongs to the fucoxanthin chlorophyll protein family.</text>
</comment>
<sequence length="571" mass="66120">MNTIREIEKINQQELDRNIAGTSASWHAQYANSAWCYVGNLDHELTEGDVICILSQFGEIEDIHLVRDDDTGKSRGFGFVKYDDARSCVLAVDNLIGTQILGRSLRIDHVEQYRLPKKLQEQQQQQQHGAIIGQAGHAYEGIELENEYNVQRGMDLFAPPIINERNESKMDKMNTKEEEEEEEEEEAKRRRKEERQRKRQEKEERRRKKEERRDERKHDMKMKKKKKKHRKRSRHHDEKNEDRNSASGSCNSTDDDHKSDDSHRNRKHKSKKRRHSKESVENKTRTIILNLRRIFPPFLWWIVVTFLGTLSTRVSAWTTTTPTVPNDNNMNTDMNNDIMVHRRPSSGTTTRLFAHGWNEVPVAIEEELGCSPTLTLLLNRPDPVFFDPLKLATDETFAIYREAELKHGRVAMVSVLSCIMSTLVNEIEKANQAGTLETLWFSIVSSVVHGHPAETVTSADPSIPQEVVINVPINPQQLIPLPSPIGLLQEWSVWDYLRMILICGIMETFVWVQLSPEDMPGDYQIGYWGVRDKGLHERSLICELENGRLAMMVMLYYVGMDVWNMIGPQIQ</sequence>
<dbReference type="Proteomes" id="UP000693970">
    <property type="component" value="Unassembled WGS sequence"/>
</dbReference>
<reference evidence="10" key="1">
    <citation type="journal article" date="2021" name="Sci. Rep.">
        <title>Diploid genomic architecture of Nitzschia inconspicua, an elite biomass production diatom.</title>
        <authorList>
            <person name="Oliver A."/>
            <person name="Podell S."/>
            <person name="Pinowska A."/>
            <person name="Traller J.C."/>
            <person name="Smith S.R."/>
            <person name="McClure R."/>
            <person name="Beliaev A."/>
            <person name="Bohutskyi P."/>
            <person name="Hill E.A."/>
            <person name="Rabines A."/>
            <person name="Zheng H."/>
            <person name="Allen L.Z."/>
            <person name="Kuo A."/>
            <person name="Grigoriev I.V."/>
            <person name="Allen A.E."/>
            <person name="Hazlebeck D."/>
            <person name="Allen E.E."/>
        </authorList>
    </citation>
    <scope>NUCLEOTIDE SEQUENCE</scope>
    <source>
        <strain evidence="10">Hildebrandi</strain>
    </source>
</reference>
<evidence type="ECO:0000313" key="10">
    <source>
        <dbReference type="EMBL" id="KAG7357398.1"/>
    </source>
</evidence>
<dbReference type="AlphaFoldDB" id="A0A9K3L8L0"/>
<name>A0A9K3L8L0_9STRA</name>
<keyword evidence="5 7" id="KW-0694">RNA-binding</keyword>
<keyword evidence="11" id="KW-1185">Reference proteome</keyword>
<dbReference type="GO" id="GO:0003723">
    <property type="term" value="F:RNA binding"/>
    <property type="evidence" value="ECO:0007669"/>
    <property type="project" value="UniProtKB-UniRule"/>
</dbReference>
<feature type="compositionally biased region" description="Basic and acidic residues" evidence="8">
    <location>
        <begin position="254"/>
        <end position="263"/>
    </location>
</feature>
<dbReference type="GO" id="GO:0071013">
    <property type="term" value="C:catalytic step 2 spliceosome"/>
    <property type="evidence" value="ECO:0007669"/>
    <property type="project" value="TreeGrafter"/>
</dbReference>
<gene>
    <name evidence="10" type="ORF">IV203_002086</name>
</gene>
<proteinExistence type="inferred from homology"/>
<evidence type="ECO:0000256" key="6">
    <source>
        <dbReference type="ARBA" id="ARBA00023243"/>
    </source>
</evidence>
<evidence type="ECO:0000256" key="1">
    <source>
        <dbReference type="ARBA" id="ARBA00004229"/>
    </source>
</evidence>
<dbReference type="SMART" id="SM00360">
    <property type="entry name" value="RRM"/>
    <property type="match status" value="1"/>
</dbReference>
<dbReference type="OrthoDB" id="2573941at2759"/>
<keyword evidence="6" id="KW-0437">Light-harvesting polypeptide</keyword>
<evidence type="ECO:0000313" key="11">
    <source>
        <dbReference type="Proteomes" id="UP000693970"/>
    </source>
</evidence>
<accession>A0A9K3L8L0</accession>
<dbReference type="CDD" id="cd12411">
    <property type="entry name" value="RRM_ist3_like"/>
    <property type="match status" value="1"/>
</dbReference>
<keyword evidence="4" id="KW-0934">Plastid</keyword>
<dbReference type="PANTHER" id="PTHR45880:SF1">
    <property type="entry name" value="RNA-BINDING MOTIF PROTEIN, X-LINKED 2"/>
    <property type="match status" value="1"/>
</dbReference>
<organism evidence="10 11">
    <name type="scientific">Nitzschia inconspicua</name>
    <dbReference type="NCBI Taxonomy" id="303405"/>
    <lineage>
        <taxon>Eukaryota</taxon>
        <taxon>Sar</taxon>
        <taxon>Stramenopiles</taxon>
        <taxon>Ochrophyta</taxon>
        <taxon>Bacillariophyta</taxon>
        <taxon>Bacillariophyceae</taxon>
        <taxon>Bacillariophycidae</taxon>
        <taxon>Bacillariales</taxon>
        <taxon>Bacillariaceae</taxon>
        <taxon>Nitzschia</taxon>
    </lineage>
</organism>
<feature type="compositionally biased region" description="Basic and acidic residues" evidence="8">
    <location>
        <begin position="235"/>
        <end position="244"/>
    </location>
</feature>
<dbReference type="GO" id="GO:0005686">
    <property type="term" value="C:U2 snRNP"/>
    <property type="evidence" value="ECO:0007669"/>
    <property type="project" value="TreeGrafter"/>
</dbReference>
<feature type="compositionally biased region" description="Basic and acidic residues" evidence="8">
    <location>
        <begin position="193"/>
        <end position="204"/>
    </location>
</feature>
<dbReference type="PROSITE" id="PS50102">
    <property type="entry name" value="RRM"/>
    <property type="match status" value="1"/>
</dbReference>
<evidence type="ECO:0000256" key="2">
    <source>
        <dbReference type="ARBA" id="ARBA00005933"/>
    </source>
</evidence>
<feature type="compositionally biased region" description="Basic residues" evidence="8">
    <location>
        <begin position="219"/>
        <end position="234"/>
    </location>
</feature>
<dbReference type="GO" id="GO:0000398">
    <property type="term" value="P:mRNA splicing, via spliceosome"/>
    <property type="evidence" value="ECO:0007669"/>
    <property type="project" value="InterPro"/>
</dbReference>
<comment type="subcellular location">
    <subcellularLocation>
        <location evidence="1">Plastid</location>
        <location evidence="1">Chloroplast</location>
    </subcellularLocation>
</comment>
<dbReference type="GO" id="GO:0030076">
    <property type="term" value="C:light-harvesting complex"/>
    <property type="evidence" value="ECO:0007669"/>
    <property type="project" value="UniProtKB-KW"/>
</dbReference>
<evidence type="ECO:0000256" key="3">
    <source>
        <dbReference type="ARBA" id="ARBA00022528"/>
    </source>
</evidence>
<dbReference type="InterPro" id="IPR022796">
    <property type="entry name" value="Chloroa_b-bind"/>
</dbReference>
<dbReference type="InterPro" id="IPR045844">
    <property type="entry name" value="RRM_Ist3-like"/>
</dbReference>
<evidence type="ECO:0000256" key="8">
    <source>
        <dbReference type="SAM" id="MobiDB-lite"/>
    </source>
</evidence>
<dbReference type="InterPro" id="IPR000504">
    <property type="entry name" value="RRM_dom"/>
</dbReference>
<feature type="region of interest" description="Disordered" evidence="8">
    <location>
        <begin position="159"/>
        <end position="282"/>
    </location>
</feature>
<dbReference type="Pfam" id="PF00076">
    <property type="entry name" value="RRM_1"/>
    <property type="match status" value="1"/>
</dbReference>
<feature type="compositionally biased region" description="Basic residues" evidence="8">
    <location>
        <begin position="264"/>
        <end position="276"/>
    </location>
</feature>
<evidence type="ECO:0000256" key="5">
    <source>
        <dbReference type="ARBA" id="ARBA00022884"/>
    </source>
</evidence>
<dbReference type="PANTHER" id="PTHR45880">
    <property type="entry name" value="RNA-BINDING MOTIF PROTEIN, X-LINKED 2"/>
    <property type="match status" value="1"/>
</dbReference>
<evidence type="ECO:0000256" key="4">
    <source>
        <dbReference type="ARBA" id="ARBA00022640"/>
    </source>
</evidence>
<protein>
    <submittedName>
        <fullName evidence="10">RNA-binding protein</fullName>
    </submittedName>
</protein>
<evidence type="ECO:0000256" key="7">
    <source>
        <dbReference type="PROSITE-ProRule" id="PRU00176"/>
    </source>
</evidence>
<keyword evidence="3" id="KW-0150">Chloroplast</keyword>
<dbReference type="GO" id="GO:0071011">
    <property type="term" value="C:precatalytic spliceosome"/>
    <property type="evidence" value="ECO:0007669"/>
    <property type="project" value="TreeGrafter"/>
</dbReference>
<feature type="domain" description="RRM" evidence="9">
    <location>
        <begin position="34"/>
        <end position="112"/>
    </location>
</feature>
<reference evidence="10" key="2">
    <citation type="submission" date="2021-04" db="EMBL/GenBank/DDBJ databases">
        <authorList>
            <person name="Podell S."/>
        </authorList>
    </citation>
    <scope>NUCLEOTIDE SEQUENCE</scope>
    <source>
        <strain evidence="10">Hildebrandi</strain>
    </source>
</reference>
<dbReference type="GO" id="GO:0009507">
    <property type="term" value="C:chloroplast"/>
    <property type="evidence" value="ECO:0007669"/>
    <property type="project" value="UniProtKB-SubCell"/>
</dbReference>
<evidence type="ECO:0000259" key="9">
    <source>
        <dbReference type="PROSITE" id="PS50102"/>
    </source>
</evidence>
<dbReference type="Pfam" id="PF00504">
    <property type="entry name" value="Chloroa_b-bind"/>
    <property type="match status" value="1"/>
</dbReference>
<comment type="caution">
    <text evidence="10">The sequence shown here is derived from an EMBL/GenBank/DDBJ whole genome shotgun (WGS) entry which is preliminary data.</text>
</comment>